<sequence>MQMNDEFLEVNDLDWFASYRDGALAHFATAGQGFAPDSVRASISKYELLYDYFHSLAEVFECEIEEDNLEIFESEAKRERYLRS</sequence>
<dbReference type="Proteomes" id="UP001447188">
    <property type="component" value="Unassembled WGS sequence"/>
</dbReference>
<keyword evidence="2" id="KW-1185">Reference proteome</keyword>
<accession>A0ABR3G4B8</accession>
<organism evidence="1 2">
    <name type="scientific">Discina gigas</name>
    <dbReference type="NCBI Taxonomy" id="1032678"/>
    <lineage>
        <taxon>Eukaryota</taxon>
        <taxon>Fungi</taxon>
        <taxon>Dikarya</taxon>
        <taxon>Ascomycota</taxon>
        <taxon>Pezizomycotina</taxon>
        <taxon>Pezizomycetes</taxon>
        <taxon>Pezizales</taxon>
        <taxon>Discinaceae</taxon>
        <taxon>Discina</taxon>
    </lineage>
</organism>
<comment type="caution">
    <text evidence="1">The sequence shown here is derived from an EMBL/GenBank/DDBJ whole genome shotgun (WGS) entry which is preliminary data.</text>
</comment>
<gene>
    <name evidence="1" type="ORF">Q9L58_010707</name>
</gene>
<proteinExistence type="predicted"/>
<evidence type="ECO:0000313" key="2">
    <source>
        <dbReference type="Proteomes" id="UP001447188"/>
    </source>
</evidence>
<protein>
    <submittedName>
        <fullName evidence="1">Uncharacterized protein</fullName>
    </submittedName>
</protein>
<reference evidence="1 2" key="1">
    <citation type="submission" date="2024-02" db="EMBL/GenBank/DDBJ databases">
        <title>Discinaceae phylogenomics.</title>
        <authorList>
            <person name="Dirks A.C."/>
            <person name="James T.Y."/>
        </authorList>
    </citation>
    <scope>NUCLEOTIDE SEQUENCE [LARGE SCALE GENOMIC DNA]</scope>
    <source>
        <strain evidence="1 2">ACD0624</strain>
    </source>
</reference>
<evidence type="ECO:0000313" key="1">
    <source>
        <dbReference type="EMBL" id="KAL0630446.1"/>
    </source>
</evidence>
<feature type="non-terminal residue" evidence="1">
    <location>
        <position position="84"/>
    </location>
</feature>
<name>A0ABR3G4B8_9PEZI</name>
<dbReference type="EMBL" id="JBBBZM010000642">
    <property type="protein sequence ID" value="KAL0630446.1"/>
    <property type="molecule type" value="Genomic_DNA"/>
</dbReference>